<feature type="compositionally biased region" description="Basic and acidic residues" evidence="5">
    <location>
        <begin position="389"/>
        <end position="403"/>
    </location>
</feature>
<dbReference type="STRING" id="1408657.A0A0W4ZSF7"/>
<feature type="compositionally biased region" description="Polar residues" evidence="5">
    <location>
        <begin position="639"/>
        <end position="674"/>
    </location>
</feature>
<dbReference type="InterPro" id="IPR009571">
    <property type="entry name" value="SUR7/Rim9-like_fungi"/>
</dbReference>
<feature type="compositionally biased region" description="Basic and acidic residues" evidence="5">
    <location>
        <begin position="476"/>
        <end position="493"/>
    </location>
</feature>
<sequence length="737" mass="85022">MSRAITFSTFLLIPASTLLLLCCLSVPITRLVSLGSLSDLRFGIFGYCFLKGVCSSIQLGYNLDAAISLKPKYTSDFYFSFYKTPKLSNALILHVVAAVLTMITLFFSLIAHIEGPSKSGFFLVIVLIVSLLAILASLLSFVIDVLFFIPHLDWGSWGVLAALILNTLVFGLVHLARKHLAVSQTEKIKTAFSYHSQRCPESTFVYKSFPPPRHPNIPVKKKKNEKERIDKNKSNLDSVKHSNNDTTTYTSNLKKLELPPINIHFDDHHKMSSINFLDPAYCNLESHSDSHFSGQCSNINNKDKHKDNDGVYNSHSRRDDVSRERTISSDEHSKEHSKYRSRDPREHIREHRNPREYMRDPRESTRDPRECPRDPRDPRSHIRYYSTDMPRDFSRDPSRDRLRNYPRYHSRYHSTDIPRHHPREHSVDISREPLRDSREPAKEFSREHPREYPRQYPKEFIREYPREFQKEHLKEHVNGHSREHSKDHSKEHSVSQTRSQQNSNHRVAQYPPSKPLCHGVEPEGDSKPLYDSVEKGKPCDNFNNLYDEYVPPRQSWKNYPLSQNGYTFSEGSVEGQPGSSSNYKAWVVDKSCENNFQVHNYVSQNHAYAPRSYQSANYRFPDNVERLQSSNDHGRIHQNYRSNNCLRRQGSPSRLRSPAESTSSHFTSISQRGINPNWVPPSKEQVFRTTNSKQNITDTALANKSNYGVSRNPHKNMGIVGSIGACRVFLNHITNAE</sequence>
<feature type="region of interest" description="Disordered" evidence="5">
    <location>
        <begin position="298"/>
        <end position="458"/>
    </location>
</feature>
<keyword evidence="2 6" id="KW-0812">Transmembrane</keyword>
<evidence type="ECO:0000256" key="6">
    <source>
        <dbReference type="SAM" id="Phobius"/>
    </source>
</evidence>
<dbReference type="PANTHER" id="PTHR28013">
    <property type="entry name" value="PROTEIN DCV1-RELATED"/>
    <property type="match status" value="1"/>
</dbReference>
<dbReference type="EMBL" id="LFWA01000005">
    <property type="protein sequence ID" value="KTW31296.1"/>
    <property type="molecule type" value="Genomic_DNA"/>
</dbReference>
<accession>A0A0W4ZSF7</accession>
<feature type="compositionally biased region" description="Basic and acidic residues" evidence="5">
    <location>
        <begin position="520"/>
        <end position="535"/>
    </location>
</feature>
<name>A0A0W4ZSF7_PNEJ7</name>
<keyword evidence="4 6" id="KW-0472">Membrane</keyword>
<feature type="region of interest" description="Disordered" evidence="5">
    <location>
        <begin position="476"/>
        <end position="535"/>
    </location>
</feature>
<proteinExistence type="predicted"/>
<feature type="region of interest" description="Disordered" evidence="5">
    <location>
        <begin position="213"/>
        <end position="246"/>
    </location>
</feature>
<dbReference type="GO" id="GO:0035838">
    <property type="term" value="C:growing cell tip"/>
    <property type="evidence" value="ECO:0007669"/>
    <property type="project" value="TreeGrafter"/>
</dbReference>
<keyword evidence="8" id="KW-1185">Reference proteome</keyword>
<evidence type="ECO:0000313" key="8">
    <source>
        <dbReference type="Proteomes" id="UP000053447"/>
    </source>
</evidence>
<dbReference type="GO" id="GO:0005886">
    <property type="term" value="C:plasma membrane"/>
    <property type="evidence" value="ECO:0007669"/>
    <property type="project" value="InterPro"/>
</dbReference>
<evidence type="ECO:0000313" key="7">
    <source>
        <dbReference type="EMBL" id="KTW31296.1"/>
    </source>
</evidence>
<protein>
    <recommendedName>
        <fullName evidence="9">PH-response regulator protein palI/RIM9</fullName>
    </recommendedName>
</protein>
<feature type="transmembrane region" description="Helical" evidence="6">
    <location>
        <begin position="155"/>
        <end position="176"/>
    </location>
</feature>
<evidence type="ECO:0000256" key="2">
    <source>
        <dbReference type="ARBA" id="ARBA00022692"/>
    </source>
</evidence>
<reference evidence="8" key="1">
    <citation type="journal article" date="2016" name="Nat. Commun.">
        <title>Genome analysis of three Pneumocystis species reveals adaptation mechanisms to life exclusively in mammalian hosts.</title>
        <authorList>
            <person name="Ma L."/>
            <person name="Chen Z."/>
            <person name="Huang D.W."/>
            <person name="Kutty G."/>
            <person name="Ishihara M."/>
            <person name="Wang H."/>
            <person name="Abouelleil A."/>
            <person name="Bishop L."/>
            <person name="Davey E."/>
            <person name="Deng R."/>
            <person name="Deng X."/>
            <person name="Fan L."/>
            <person name="Fantoni G."/>
            <person name="Fitzgerald M."/>
            <person name="Gogineni E."/>
            <person name="Goldberg J.M."/>
            <person name="Handley G."/>
            <person name="Hu X."/>
            <person name="Huber C."/>
            <person name="Jiao X."/>
            <person name="Jones K."/>
            <person name="Levin J.Z."/>
            <person name="Liu Y."/>
            <person name="Macdonald P."/>
            <person name="Melnikov A."/>
            <person name="Raley C."/>
            <person name="Sassi M."/>
            <person name="Sherman B.T."/>
            <person name="Song X."/>
            <person name="Sykes S."/>
            <person name="Tran B."/>
            <person name="Walsh L."/>
            <person name="Xia Y."/>
            <person name="Yang J."/>
            <person name="Young S."/>
            <person name="Zeng Q."/>
            <person name="Zheng X."/>
            <person name="Stephens R."/>
            <person name="Nusbaum C."/>
            <person name="Birren B.W."/>
            <person name="Azadi P."/>
            <person name="Lempicki R.A."/>
            <person name="Cuomo C.A."/>
            <person name="Kovacs J.A."/>
        </authorList>
    </citation>
    <scope>NUCLEOTIDE SEQUENCE [LARGE SCALE GENOMIC DNA]</scope>
    <source>
        <strain evidence="8">RU7</strain>
    </source>
</reference>
<dbReference type="Proteomes" id="UP000053447">
    <property type="component" value="Unassembled WGS sequence"/>
</dbReference>
<evidence type="ECO:0000256" key="5">
    <source>
        <dbReference type="SAM" id="MobiDB-lite"/>
    </source>
</evidence>
<comment type="subcellular location">
    <subcellularLocation>
        <location evidence="1">Membrane</location>
        <topology evidence="1">Multi-pass membrane protein</topology>
    </subcellularLocation>
</comment>
<dbReference type="OrthoDB" id="2354757at2759"/>
<gene>
    <name evidence="7" type="ORF">T551_01368</name>
</gene>
<dbReference type="eggNOG" id="ENOG502QVGD">
    <property type="taxonomic scope" value="Eukaryota"/>
</dbReference>
<dbReference type="InterPro" id="IPR051380">
    <property type="entry name" value="pH-response_reg_palI/RIM9"/>
</dbReference>
<dbReference type="GO" id="GO:0032153">
    <property type="term" value="C:cell division site"/>
    <property type="evidence" value="ECO:0007669"/>
    <property type="project" value="TreeGrafter"/>
</dbReference>
<dbReference type="Pfam" id="PF06687">
    <property type="entry name" value="SUR7"/>
    <property type="match status" value="1"/>
</dbReference>
<evidence type="ECO:0000256" key="3">
    <source>
        <dbReference type="ARBA" id="ARBA00022989"/>
    </source>
</evidence>
<dbReference type="RefSeq" id="XP_018230286.1">
    <property type="nucleotide sequence ID" value="XM_018373631.1"/>
</dbReference>
<feature type="transmembrane region" description="Helical" evidence="6">
    <location>
        <begin position="122"/>
        <end position="149"/>
    </location>
</feature>
<evidence type="ECO:0000256" key="4">
    <source>
        <dbReference type="ARBA" id="ARBA00023136"/>
    </source>
</evidence>
<feature type="compositionally biased region" description="Basic and acidic residues" evidence="5">
    <location>
        <begin position="316"/>
        <end position="380"/>
    </location>
</feature>
<feature type="compositionally biased region" description="Polar residues" evidence="5">
    <location>
        <begin position="494"/>
        <end position="506"/>
    </location>
</feature>
<dbReference type="VEuPathDB" id="FungiDB:T551_01368"/>
<feature type="compositionally biased region" description="Basic and acidic residues" evidence="5">
    <location>
        <begin position="413"/>
        <end position="458"/>
    </location>
</feature>
<feature type="region of interest" description="Disordered" evidence="5">
    <location>
        <begin position="631"/>
        <end position="681"/>
    </location>
</feature>
<feature type="transmembrane region" description="Helical" evidence="6">
    <location>
        <begin position="91"/>
        <end position="110"/>
    </location>
</feature>
<dbReference type="PANTHER" id="PTHR28013:SF3">
    <property type="entry name" value="PROTEIN DCV1-RELATED"/>
    <property type="match status" value="1"/>
</dbReference>
<comment type="caution">
    <text evidence="7">The sequence shown here is derived from an EMBL/GenBank/DDBJ whole genome shotgun (WGS) entry which is preliminary data.</text>
</comment>
<feature type="compositionally biased region" description="Basic and acidic residues" evidence="5">
    <location>
        <begin position="224"/>
        <end position="243"/>
    </location>
</feature>
<dbReference type="GeneID" id="28939886"/>
<evidence type="ECO:0000256" key="1">
    <source>
        <dbReference type="ARBA" id="ARBA00004141"/>
    </source>
</evidence>
<evidence type="ECO:0008006" key="9">
    <source>
        <dbReference type="Google" id="ProtNLM"/>
    </source>
</evidence>
<dbReference type="AlphaFoldDB" id="A0A0W4ZSF7"/>
<keyword evidence="3 6" id="KW-1133">Transmembrane helix</keyword>
<organism evidence="7 8">
    <name type="scientific">Pneumocystis jirovecii (strain RU7)</name>
    <name type="common">Human pneumocystis pneumonia agent</name>
    <dbReference type="NCBI Taxonomy" id="1408657"/>
    <lineage>
        <taxon>Eukaryota</taxon>
        <taxon>Fungi</taxon>
        <taxon>Dikarya</taxon>
        <taxon>Ascomycota</taxon>
        <taxon>Taphrinomycotina</taxon>
        <taxon>Pneumocystomycetes</taxon>
        <taxon>Pneumocystaceae</taxon>
        <taxon>Pneumocystis</taxon>
    </lineage>
</organism>